<reference evidence="2 3" key="1">
    <citation type="submission" date="2018-06" db="EMBL/GenBank/DDBJ databases">
        <title>Complete Genomes of Monosporascus.</title>
        <authorList>
            <person name="Robinson A.J."/>
            <person name="Natvig D.O."/>
        </authorList>
    </citation>
    <scope>NUCLEOTIDE SEQUENCE [LARGE SCALE GENOMIC DNA]</scope>
    <source>
        <strain evidence="2 3">CBS 110550</strain>
    </source>
</reference>
<keyword evidence="1" id="KW-0472">Membrane</keyword>
<comment type="caution">
    <text evidence="2">The sequence shown here is derived from an EMBL/GenBank/DDBJ whole genome shotgun (WGS) entry which is preliminary data.</text>
</comment>
<name>A0A4V1XA36_9PEZI</name>
<gene>
    <name evidence="2" type="ORF">DL764_006405</name>
</gene>
<sequence>MSLDKIEIPVSRPRSRTRCGVLILALSVMCALSAAVIHEHVYQLRWIERHGGWDRQLPIRFGDGKILTVPWRAGDTHRSPHHRLAIASGILNVLVSLFVGVLFAASVRLKKNIQQHRLLILAFGPALALATAALVSSFAMHFARGDGSYMLHQMASSPGPSNLLFNGQHHIDRPELESWSCGLGYRVPNPPDFRQPFIEACGHAVRGRRLLVPLWFALAAAAGAAWAAFRGVPGWRERRGGDNVLGGEEERLVSGGEGKIRLP</sequence>
<evidence type="ECO:0000313" key="3">
    <source>
        <dbReference type="Proteomes" id="UP000293360"/>
    </source>
</evidence>
<feature type="transmembrane region" description="Helical" evidence="1">
    <location>
        <begin position="118"/>
        <end position="143"/>
    </location>
</feature>
<accession>A0A4V1XA36</accession>
<dbReference type="AlphaFoldDB" id="A0A4V1XA36"/>
<feature type="transmembrane region" description="Helical" evidence="1">
    <location>
        <begin position="84"/>
        <end position="106"/>
    </location>
</feature>
<evidence type="ECO:0000313" key="2">
    <source>
        <dbReference type="EMBL" id="RYP00801.1"/>
    </source>
</evidence>
<protein>
    <submittedName>
        <fullName evidence="2">Uncharacterized protein</fullName>
    </submittedName>
</protein>
<dbReference type="OrthoDB" id="4764595at2759"/>
<evidence type="ECO:0000256" key="1">
    <source>
        <dbReference type="SAM" id="Phobius"/>
    </source>
</evidence>
<keyword evidence="1" id="KW-1133">Transmembrane helix</keyword>
<dbReference type="Proteomes" id="UP000293360">
    <property type="component" value="Unassembled WGS sequence"/>
</dbReference>
<keyword evidence="3" id="KW-1185">Reference proteome</keyword>
<proteinExistence type="predicted"/>
<feature type="transmembrane region" description="Helical" evidence="1">
    <location>
        <begin position="21"/>
        <end position="38"/>
    </location>
</feature>
<organism evidence="2 3">
    <name type="scientific">Monosporascus ibericus</name>
    <dbReference type="NCBI Taxonomy" id="155417"/>
    <lineage>
        <taxon>Eukaryota</taxon>
        <taxon>Fungi</taxon>
        <taxon>Dikarya</taxon>
        <taxon>Ascomycota</taxon>
        <taxon>Pezizomycotina</taxon>
        <taxon>Sordariomycetes</taxon>
        <taxon>Xylariomycetidae</taxon>
        <taxon>Xylariales</taxon>
        <taxon>Xylariales incertae sedis</taxon>
        <taxon>Monosporascus</taxon>
    </lineage>
</organism>
<feature type="transmembrane region" description="Helical" evidence="1">
    <location>
        <begin position="210"/>
        <end position="229"/>
    </location>
</feature>
<keyword evidence="1" id="KW-0812">Transmembrane</keyword>
<dbReference type="EMBL" id="QJNU01000377">
    <property type="protein sequence ID" value="RYP00801.1"/>
    <property type="molecule type" value="Genomic_DNA"/>
</dbReference>